<dbReference type="Gene3D" id="2.40.50.100">
    <property type="match status" value="1"/>
</dbReference>
<protein>
    <submittedName>
        <fullName evidence="7">Efflux RND transporter periplasmic adaptor subunit</fullName>
    </submittedName>
</protein>
<keyword evidence="4" id="KW-1133">Transmembrane helix</keyword>
<keyword evidence="2" id="KW-0175">Coiled coil</keyword>
<dbReference type="PANTHER" id="PTHR30469">
    <property type="entry name" value="MULTIDRUG RESISTANCE PROTEIN MDTA"/>
    <property type="match status" value="1"/>
</dbReference>
<dbReference type="Pfam" id="PF25973">
    <property type="entry name" value="BSH_CzcB"/>
    <property type="match status" value="1"/>
</dbReference>
<dbReference type="Gene3D" id="1.10.287.470">
    <property type="entry name" value="Helix hairpin bin"/>
    <property type="match status" value="1"/>
</dbReference>
<proteinExistence type="inferred from homology"/>
<organism evidence="7 8">
    <name type="scientific">Rhodoplanes tepidamans</name>
    <name type="common">Rhodoplanes cryptolactis</name>
    <dbReference type="NCBI Taxonomy" id="200616"/>
    <lineage>
        <taxon>Bacteria</taxon>
        <taxon>Pseudomonadati</taxon>
        <taxon>Pseudomonadota</taxon>
        <taxon>Alphaproteobacteria</taxon>
        <taxon>Hyphomicrobiales</taxon>
        <taxon>Nitrobacteraceae</taxon>
        <taxon>Rhodoplanes</taxon>
    </lineage>
</organism>
<dbReference type="SUPFAM" id="SSF111369">
    <property type="entry name" value="HlyD-like secretion proteins"/>
    <property type="match status" value="1"/>
</dbReference>
<dbReference type="NCBIfam" id="TIGR01730">
    <property type="entry name" value="RND_mfp"/>
    <property type="match status" value="1"/>
</dbReference>
<dbReference type="Gene3D" id="2.40.420.20">
    <property type="match status" value="1"/>
</dbReference>
<keyword evidence="4" id="KW-0812">Transmembrane</keyword>
<evidence type="ECO:0000256" key="3">
    <source>
        <dbReference type="SAM" id="MobiDB-lite"/>
    </source>
</evidence>
<keyword evidence="8" id="KW-1185">Reference proteome</keyword>
<dbReference type="Pfam" id="PF25954">
    <property type="entry name" value="Beta-barrel_RND_2"/>
    <property type="match status" value="1"/>
</dbReference>
<comment type="similarity">
    <text evidence="1">Belongs to the membrane fusion protein (MFP) (TC 8.A.1) family.</text>
</comment>
<keyword evidence="4" id="KW-0472">Membrane</keyword>
<feature type="domain" description="CzcB-like barrel-sandwich hybrid" evidence="6">
    <location>
        <begin position="57"/>
        <end position="182"/>
    </location>
</feature>
<evidence type="ECO:0000256" key="1">
    <source>
        <dbReference type="ARBA" id="ARBA00009477"/>
    </source>
</evidence>
<feature type="compositionally biased region" description="Low complexity" evidence="3">
    <location>
        <begin position="333"/>
        <end position="351"/>
    </location>
</feature>
<dbReference type="InterPro" id="IPR058792">
    <property type="entry name" value="Beta-barrel_RND_2"/>
</dbReference>
<reference evidence="7" key="1">
    <citation type="journal article" date="2023" name="Microbiol Resour">
        <title>Genome Sequences of Rhodoplanes serenus and Two Thermotolerant Strains, Rhodoplanes tepidamans and 'Rhodoplanes cryptolactis,' Further Refine the Genus.</title>
        <authorList>
            <person name="Rayyan A.A."/>
            <person name="Kyndt J.A."/>
        </authorList>
    </citation>
    <scope>NUCLEOTIDE SEQUENCE</scope>
    <source>
        <strain evidence="7">DSM 9987</strain>
    </source>
</reference>
<comment type="caution">
    <text evidence="7">The sequence shown here is derived from an EMBL/GenBank/DDBJ whole genome shotgun (WGS) entry which is preliminary data.</text>
</comment>
<gene>
    <name evidence="7" type="ORF">PQJ73_21120</name>
</gene>
<dbReference type="Gene3D" id="2.40.30.170">
    <property type="match status" value="1"/>
</dbReference>
<dbReference type="PANTHER" id="PTHR30469:SF15">
    <property type="entry name" value="HLYD FAMILY OF SECRETION PROTEINS"/>
    <property type="match status" value="1"/>
</dbReference>
<feature type="domain" description="CusB-like beta-barrel" evidence="5">
    <location>
        <begin position="189"/>
        <end position="259"/>
    </location>
</feature>
<accession>A0ABT5JEU5</accession>
<dbReference type="Proteomes" id="UP001165652">
    <property type="component" value="Unassembled WGS sequence"/>
</dbReference>
<feature type="coiled-coil region" evidence="2">
    <location>
        <begin position="89"/>
        <end position="154"/>
    </location>
</feature>
<sequence>MKLLRSVSIVGVLGLLAAGSWWWLVGRGPAVATVGLTRGTAAQIVYATGVVEPVTWAKIGPAVRGRIVARCRCEGQTVAAGHVLARLDDREARHTLQELEARRDQARRDRDRQVELAARGVAAPQAQERALTELRQLEALIAAQAERIENYRLVAPLAGMVLREDGEVGEMVDTAAVLYRVGEPRPLRLVAEVNEEDIPLVAVGQRVWIRADAFPDRDLEARVHDITPAGDAVAKTFRVRIRLPDDTPLAIGMSVEANIVVREQAGALLAPIEAVRDGAVFVIEGGRAVRRPVRTGIRGPRTVEIVAGLADEDRPISPAPPASRAGGRVRDVAAAAAATPTATAAAQSGPR</sequence>
<evidence type="ECO:0000256" key="2">
    <source>
        <dbReference type="SAM" id="Coils"/>
    </source>
</evidence>
<dbReference type="InterPro" id="IPR058647">
    <property type="entry name" value="BSH_CzcB-like"/>
</dbReference>
<evidence type="ECO:0000313" key="7">
    <source>
        <dbReference type="EMBL" id="MDC7788199.1"/>
    </source>
</evidence>
<dbReference type="InterPro" id="IPR006143">
    <property type="entry name" value="RND_pump_MFP"/>
</dbReference>
<dbReference type="EMBL" id="JAQQLI010000039">
    <property type="protein sequence ID" value="MDC7788199.1"/>
    <property type="molecule type" value="Genomic_DNA"/>
</dbReference>
<feature type="transmembrane region" description="Helical" evidence="4">
    <location>
        <begin position="7"/>
        <end position="24"/>
    </location>
</feature>
<evidence type="ECO:0000259" key="5">
    <source>
        <dbReference type="Pfam" id="PF25954"/>
    </source>
</evidence>
<reference evidence="7" key="2">
    <citation type="submission" date="2023-02" db="EMBL/GenBank/DDBJ databases">
        <authorList>
            <person name="Rayyan A."/>
            <person name="Meyer T."/>
            <person name="Kyndt J.A."/>
        </authorList>
    </citation>
    <scope>NUCLEOTIDE SEQUENCE</scope>
    <source>
        <strain evidence="7">DSM 9987</strain>
    </source>
</reference>
<evidence type="ECO:0000256" key="4">
    <source>
        <dbReference type="SAM" id="Phobius"/>
    </source>
</evidence>
<feature type="region of interest" description="Disordered" evidence="3">
    <location>
        <begin position="312"/>
        <end position="351"/>
    </location>
</feature>
<name>A0ABT5JEU5_RHOTP</name>
<evidence type="ECO:0000259" key="6">
    <source>
        <dbReference type="Pfam" id="PF25973"/>
    </source>
</evidence>
<evidence type="ECO:0000313" key="8">
    <source>
        <dbReference type="Proteomes" id="UP001165652"/>
    </source>
</evidence>